<keyword evidence="1" id="KW-0812">Transmembrane</keyword>
<protein>
    <submittedName>
        <fullName evidence="2">Uncharacterized protein</fullName>
    </submittedName>
</protein>
<evidence type="ECO:0000256" key="1">
    <source>
        <dbReference type="SAM" id="Phobius"/>
    </source>
</evidence>
<dbReference type="OrthoDB" id="1685508at2759"/>
<gene>
    <name evidence="2" type="ORF">POTOM_060523</name>
</gene>
<dbReference type="Proteomes" id="UP000886885">
    <property type="component" value="Unassembled WGS sequence"/>
</dbReference>
<keyword evidence="1" id="KW-0472">Membrane</keyword>
<evidence type="ECO:0000313" key="2">
    <source>
        <dbReference type="EMBL" id="KAG6736604.1"/>
    </source>
</evidence>
<evidence type="ECO:0000313" key="3">
    <source>
        <dbReference type="Proteomes" id="UP000886885"/>
    </source>
</evidence>
<keyword evidence="3" id="KW-1185">Reference proteome</keyword>
<keyword evidence="1" id="KW-1133">Transmembrane helix</keyword>
<comment type="caution">
    <text evidence="2">The sequence shown here is derived from an EMBL/GenBank/DDBJ whole genome shotgun (WGS) entry which is preliminary data.</text>
</comment>
<name>A0A8X7XRE2_POPTO</name>
<dbReference type="AlphaFoldDB" id="A0A8X7XRE2"/>
<reference evidence="2" key="1">
    <citation type="journal article" date="2020" name="bioRxiv">
        <title>Hybrid origin of Populus tomentosa Carr. identified through genome sequencing and phylogenomic analysis.</title>
        <authorList>
            <person name="An X."/>
            <person name="Gao K."/>
            <person name="Chen Z."/>
            <person name="Li J."/>
            <person name="Yang X."/>
            <person name="Yang X."/>
            <person name="Zhou J."/>
            <person name="Guo T."/>
            <person name="Zhao T."/>
            <person name="Huang S."/>
            <person name="Miao D."/>
            <person name="Khan W.U."/>
            <person name="Rao P."/>
            <person name="Ye M."/>
            <person name="Lei B."/>
            <person name="Liao W."/>
            <person name="Wang J."/>
            <person name="Ji L."/>
            <person name="Li Y."/>
            <person name="Guo B."/>
            <person name="Mustafa N.S."/>
            <person name="Li S."/>
            <person name="Yun Q."/>
            <person name="Keller S.R."/>
            <person name="Mao J."/>
            <person name="Zhang R."/>
            <person name="Strauss S.H."/>
        </authorList>
    </citation>
    <scope>NUCLEOTIDE SEQUENCE</scope>
    <source>
        <strain evidence="2">GM15</strain>
        <tissue evidence="2">Leaf</tissue>
    </source>
</reference>
<accession>A0A8X7XRE2</accession>
<proteinExistence type="predicted"/>
<organism evidence="2 3">
    <name type="scientific">Populus tomentosa</name>
    <name type="common">Chinese white poplar</name>
    <dbReference type="NCBI Taxonomy" id="118781"/>
    <lineage>
        <taxon>Eukaryota</taxon>
        <taxon>Viridiplantae</taxon>
        <taxon>Streptophyta</taxon>
        <taxon>Embryophyta</taxon>
        <taxon>Tracheophyta</taxon>
        <taxon>Spermatophyta</taxon>
        <taxon>Magnoliopsida</taxon>
        <taxon>eudicotyledons</taxon>
        <taxon>Gunneridae</taxon>
        <taxon>Pentapetalae</taxon>
        <taxon>rosids</taxon>
        <taxon>fabids</taxon>
        <taxon>Malpighiales</taxon>
        <taxon>Salicaceae</taxon>
        <taxon>Saliceae</taxon>
        <taxon>Populus</taxon>
    </lineage>
</organism>
<dbReference type="EMBL" id="JAAWWB010000756">
    <property type="protein sequence ID" value="KAG6736604.1"/>
    <property type="molecule type" value="Genomic_DNA"/>
</dbReference>
<sequence>MLFFLVSWHIIMRMRIPKEGSFDPIAPLELPHSLHAFHRVSHSDSLNMVSFWLVLIILFEGEFFANYFRHGDKNFK</sequence>
<feature type="transmembrane region" description="Helical" evidence="1">
    <location>
        <begin position="49"/>
        <end position="68"/>
    </location>
</feature>